<evidence type="ECO:0000313" key="1">
    <source>
        <dbReference type="EMBL" id="KAJ3482302.1"/>
    </source>
</evidence>
<accession>A0ACC1QLX3</accession>
<protein>
    <submittedName>
        <fullName evidence="1">Uncharacterized protein</fullName>
    </submittedName>
</protein>
<organism evidence="1 2">
    <name type="scientific">Lecanicillium saksenae</name>
    <dbReference type="NCBI Taxonomy" id="468837"/>
    <lineage>
        <taxon>Eukaryota</taxon>
        <taxon>Fungi</taxon>
        <taxon>Dikarya</taxon>
        <taxon>Ascomycota</taxon>
        <taxon>Pezizomycotina</taxon>
        <taxon>Sordariomycetes</taxon>
        <taxon>Hypocreomycetidae</taxon>
        <taxon>Hypocreales</taxon>
        <taxon>Cordycipitaceae</taxon>
        <taxon>Lecanicillium</taxon>
    </lineage>
</organism>
<dbReference type="Proteomes" id="UP001148737">
    <property type="component" value="Unassembled WGS sequence"/>
</dbReference>
<keyword evidence="2" id="KW-1185">Reference proteome</keyword>
<reference evidence="1" key="1">
    <citation type="submission" date="2022-07" db="EMBL/GenBank/DDBJ databases">
        <title>Genome Sequence of Lecanicillium saksenae.</title>
        <authorList>
            <person name="Buettner E."/>
        </authorList>
    </citation>
    <scope>NUCLEOTIDE SEQUENCE</scope>
    <source>
        <strain evidence="1">VT-O1</strain>
    </source>
</reference>
<dbReference type="EMBL" id="JANAKD010001189">
    <property type="protein sequence ID" value="KAJ3482302.1"/>
    <property type="molecule type" value="Genomic_DNA"/>
</dbReference>
<sequence>MAEPAQPEMLGSALGAGIKQEHDLTGLEGLDFTLPPELTNPKRPHEHQGESHQDSEAKRLKTEEAQATHQPEDDNSLEDGLALLVQNALSNVEDLVGQFDAPVDGTTGDPMDLDTAALLESVIPPPTFFSDPLKYVRNVQSHTLGNLSFTLLYSLIQHQPIDDVIRAIRDLDSDHGRTFRHLQDSLESVWKLFTSNAIMSAEDINVDNNAGTLLEMANLAKLCIWLLQANAESYSTADLQFLTIFNCQVSDLPIGATDLYLGIKTQNCIQQLLNKTEAQHAEQLVTETITQGLGDQLKAQHPGDDLLNADQAFMALANVRKNELIAETREKIDAESLRKKYPADELLRSFAAYAKTRLATASDMGSLYGVHMHLEIDPMEPVTFGDLGGSADIDLDDLSSFFEKTASGLVQDALAGLTEAEATPSIVIDAPDTNGTANGTNGTNGTEKPATTSTTTGTTPAAPKIDLMTDYKELEALVAESTSNYVKTTLNGLSPVPYQPTVPTSTTESMAAAQNPYLSHLHQPHQGQHHYYTYTQQPIQEPPPQQPASGENLPPNQTFPSAILYDKARQAALSKSSAHTRREGLHSTRRPWTQEEEKALMAGLDMVKGPHWSQILTLFGQNGTISDILKDRTQVQLKDKARNLKLFFLKTNSEMPYYLQAVTGELKTRAPTQAARKEAEERARMNSEEDQAKLQGIMTLAGGLQHMPQGRVGAAGVGSGVVTPAQAASAAQAAQGRAAAAMSNIPRTVAATMAQARQGLHPTTQQTLQAISQQNAARPQGQTQLPPHVPRPQSQQGQHQLHPQQGQQRPHPIPPQQIQQSPQQQIQQQQQHHQPKLMVQHLPAQPAVPPPHPITLPQTTSAQHSANHTPSATASPVPAHHSQPHTPVLQHTPQTGQATPISIPKEIPKPEEPLSQEQQQEAENAAEAALLEGLQAAVAEALG</sequence>
<evidence type="ECO:0000313" key="2">
    <source>
        <dbReference type="Proteomes" id="UP001148737"/>
    </source>
</evidence>
<name>A0ACC1QLX3_9HYPO</name>
<comment type="caution">
    <text evidence="1">The sequence shown here is derived from an EMBL/GenBank/DDBJ whole genome shotgun (WGS) entry which is preliminary data.</text>
</comment>
<gene>
    <name evidence="1" type="ORF">NLG97_g7610</name>
</gene>
<proteinExistence type="predicted"/>